<protein>
    <submittedName>
        <fullName evidence="1">Uncharacterized protein</fullName>
    </submittedName>
</protein>
<evidence type="ECO:0000313" key="2">
    <source>
        <dbReference type="Proteomes" id="UP000675880"/>
    </source>
</evidence>
<accession>A0ABM8S8R0</accession>
<comment type="caution">
    <text evidence="1">The sequence shown here is derived from an EMBL/GenBank/DDBJ whole genome shotgun (WGS) entry which is preliminary data.</text>
</comment>
<organism evidence="1 2">
    <name type="scientific">Nitrospira defluvii</name>
    <dbReference type="NCBI Taxonomy" id="330214"/>
    <lineage>
        <taxon>Bacteria</taxon>
        <taxon>Pseudomonadati</taxon>
        <taxon>Nitrospirota</taxon>
        <taxon>Nitrospiria</taxon>
        <taxon>Nitrospirales</taxon>
        <taxon>Nitrospiraceae</taxon>
        <taxon>Nitrospira</taxon>
    </lineage>
</organism>
<gene>
    <name evidence="1" type="ORF">NSPZN2_70049</name>
</gene>
<keyword evidence="2" id="KW-1185">Reference proteome</keyword>
<dbReference type="EMBL" id="CAJNBJ010000020">
    <property type="protein sequence ID" value="CAE6795037.1"/>
    <property type="molecule type" value="Genomic_DNA"/>
</dbReference>
<evidence type="ECO:0000313" key="1">
    <source>
        <dbReference type="EMBL" id="CAE6795037.1"/>
    </source>
</evidence>
<name>A0ABM8S8R0_9BACT</name>
<sequence length="136" mass="15779">MGRTTPLCPQCQEVGPDTVIEHSTLGLIQYETCRDCTFHNLSRTSSQGQFVMSCYAKQDELNRDRYALHYLTCVRGMKYQMYQISTAYPRYTLTRRGQSGRTYDNAHYEFWCKVETLIEHLFTPCSDGPPQLSPFP</sequence>
<reference evidence="1 2" key="1">
    <citation type="submission" date="2021-02" db="EMBL/GenBank/DDBJ databases">
        <authorList>
            <person name="Han P."/>
        </authorList>
    </citation>
    <scope>NUCLEOTIDE SEQUENCE [LARGE SCALE GENOMIC DNA]</scope>
    <source>
        <strain evidence="1">Candidatus Nitrospira sp. ZN2</strain>
    </source>
</reference>
<proteinExistence type="predicted"/>
<dbReference type="Proteomes" id="UP000675880">
    <property type="component" value="Unassembled WGS sequence"/>
</dbReference>